<feature type="region of interest" description="Disordered" evidence="1">
    <location>
        <begin position="26"/>
        <end position="139"/>
    </location>
</feature>
<reference evidence="3" key="1">
    <citation type="journal article" date="2013" name="Genome Announc.">
        <title>Genome sequence of the basidiomycetous yeast Pseudozyma antarctica T-34, a producer of the glycolipid biosurfactants mannosylerythritol lipids.</title>
        <authorList>
            <person name="Morita T."/>
            <person name="Koike H."/>
            <person name="Koyama Y."/>
            <person name="Hagiwara H."/>
            <person name="Ito E."/>
            <person name="Fukuoka T."/>
            <person name="Imura T."/>
            <person name="Machida M."/>
            <person name="Kitamoto D."/>
        </authorList>
    </citation>
    <scope>NUCLEOTIDE SEQUENCE [LARGE SCALE GENOMIC DNA]</scope>
    <source>
        <strain evidence="3">T-34</strain>
    </source>
</reference>
<organism evidence="2 3">
    <name type="scientific">Pseudozyma antarctica (strain T-34)</name>
    <name type="common">Yeast</name>
    <name type="synonym">Candida antarctica</name>
    <dbReference type="NCBI Taxonomy" id="1151754"/>
    <lineage>
        <taxon>Eukaryota</taxon>
        <taxon>Fungi</taxon>
        <taxon>Dikarya</taxon>
        <taxon>Basidiomycota</taxon>
        <taxon>Ustilaginomycotina</taxon>
        <taxon>Ustilaginomycetes</taxon>
        <taxon>Ustilaginales</taxon>
        <taxon>Ustilaginaceae</taxon>
        <taxon>Moesziomyces</taxon>
    </lineage>
</organism>
<proteinExistence type="predicted"/>
<evidence type="ECO:0000313" key="2">
    <source>
        <dbReference type="EMBL" id="GAC77566.1"/>
    </source>
</evidence>
<feature type="compositionally biased region" description="Basic residues" evidence="1">
    <location>
        <begin position="47"/>
        <end position="57"/>
    </location>
</feature>
<feature type="region of interest" description="Disordered" evidence="1">
    <location>
        <begin position="180"/>
        <end position="365"/>
    </location>
</feature>
<feature type="compositionally biased region" description="Polar residues" evidence="1">
    <location>
        <begin position="228"/>
        <end position="238"/>
    </location>
</feature>
<dbReference type="EMBL" id="DF196793">
    <property type="protein sequence ID" value="GAC77566.1"/>
    <property type="molecule type" value="Genomic_DNA"/>
</dbReference>
<evidence type="ECO:0000313" key="3">
    <source>
        <dbReference type="Proteomes" id="UP000011976"/>
    </source>
</evidence>
<feature type="compositionally biased region" description="Low complexity" evidence="1">
    <location>
        <begin position="109"/>
        <end position="139"/>
    </location>
</feature>
<sequence length="365" mass="37269">MDSAKIFALGLAVGLAIHVFVRNGARKGAKHAQQAAAPPSPSIASKPAKKNKNKKNKNKDSPAPPSTEAVAAPAAPAPVPAPEPVAKPVESAPAATTSKKNKKNKKQHQQPNAQATTPAESYAEVAAADDAAPAKEAVSNDAISNDAVRARSDAAQAALVASLGDMRDADVDELPAGYSSVARIPASEPAATHRISRKDQDDGWSSVGGTFPSSSRASASSAKPNGTAAHTSFASTNPFAALPDDAPTASVKRLPSKPSAPSGGGWTVAAPGPVKTRVNGAASVVGAGGETKKQRSNANKAAAKKAAKEDAERLQAERLANHRRQQALEAAQQRDAARRPAPHSVSAKTPTAKASVDLNGRLVWD</sequence>
<evidence type="ECO:0000256" key="1">
    <source>
        <dbReference type="SAM" id="MobiDB-lite"/>
    </source>
</evidence>
<dbReference type="AlphaFoldDB" id="M9LTB0"/>
<gene>
    <name evidence="2" type="ORF">PANT_27c00014</name>
</gene>
<name>M9LTB0_PSEA3</name>
<protein>
    <submittedName>
        <fullName evidence="2">Uncharacterized protein</fullName>
    </submittedName>
</protein>
<feature type="compositionally biased region" description="Low complexity" evidence="1">
    <location>
        <begin position="213"/>
        <end position="222"/>
    </location>
</feature>
<dbReference type="Proteomes" id="UP000011976">
    <property type="component" value="Unassembled WGS sequence"/>
</dbReference>
<accession>M9LTB0</accession>
<feature type="compositionally biased region" description="Pro residues" evidence="1">
    <location>
        <begin position="75"/>
        <end position="85"/>
    </location>
</feature>
<dbReference type="OrthoDB" id="2556492at2759"/>
<feature type="compositionally biased region" description="Basic residues" evidence="1">
    <location>
        <begin position="99"/>
        <end position="108"/>
    </location>
</feature>
<feature type="compositionally biased region" description="Basic and acidic residues" evidence="1">
    <location>
        <begin position="306"/>
        <end position="320"/>
    </location>
</feature>
<feature type="compositionally biased region" description="Low complexity" evidence="1">
    <location>
        <begin position="86"/>
        <end position="98"/>
    </location>
</feature>